<evidence type="ECO:0000256" key="7">
    <source>
        <dbReference type="ARBA" id="ARBA00023065"/>
    </source>
</evidence>
<dbReference type="OrthoDB" id="10051479at2759"/>
<keyword evidence="5 12" id="KW-1133">Transmembrane helix</keyword>
<keyword evidence="2 11" id="KW-0813">Transport</keyword>
<organism evidence="13 14">
    <name type="scientific">Brachionus plicatilis</name>
    <name type="common">Marine rotifer</name>
    <name type="synonym">Brachionus muelleri</name>
    <dbReference type="NCBI Taxonomy" id="10195"/>
    <lineage>
        <taxon>Eukaryota</taxon>
        <taxon>Metazoa</taxon>
        <taxon>Spiralia</taxon>
        <taxon>Gnathifera</taxon>
        <taxon>Rotifera</taxon>
        <taxon>Eurotatoria</taxon>
        <taxon>Monogononta</taxon>
        <taxon>Pseudotrocha</taxon>
        <taxon>Ploima</taxon>
        <taxon>Brachionidae</taxon>
        <taxon>Brachionus</taxon>
    </lineage>
</organism>
<evidence type="ECO:0000256" key="12">
    <source>
        <dbReference type="SAM" id="Phobius"/>
    </source>
</evidence>
<dbReference type="PANTHER" id="PTHR11690">
    <property type="entry name" value="AMILORIDE-SENSITIVE SODIUM CHANNEL-RELATED"/>
    <property type="match status" value="1"/>
</dbReference>
<sequence>MTKKNELKKVLKAWATSTTAHGFPNIINNEIKLLKFIWLFFLIGSSSYCSYCLFRSFADYFSYKVNIQYTSVRYPSIEFPTVSICNLHRFKIDSNLSDFMFYLQHTKLEYVDNYLKKLLNKTPNITFIDGLTLDRYLNMLVSDYHYRNMSSDDKEKYSFKYEDLLINCRFNEKPCSKQDFEYFYSSLYGSCFKFNSKKYMNGSQRKVSTISRSGKNNGLMLELFTGNSSEYSFRRSNGIRLFVHNNSVPTIPLNDGIYLSPGFETNVIVDQINSNRLPQPFSNCIKEESPSVKNVYFYKNTISLNGKYEQKYCLVLCYQKFLIDQCGCFDSNFPSFEWSFPCQSEKITCIERKVEEFYNSKSEIECFENCPVECNVIDYDLKISFADYPTDFYSQILKAYDEIKCEKKFFSNEQIKKTTLAVNVFYDDISVTEITELRMKTAEQLIADVGGIMGL</sequence>
<protein>
    <submittedName>
        <fullName evidence="13">Amiloride-sensitive sodium channel subunit gamma-like</fullName>
    </submittedName>
</protein>
<comment type="caution">
    <text evidence="13">The sequence shown here is derived from an EMBL/GenBank/DDBJ whole genome shotgun (WGS) entry which is preliminary data.</text>
</comment>
<dbReference type="Proteomes" id="UP000276133">
    <property type="component" value="Unassembled WGS sequence"/>
</dbReference>
<comment type="subcellular location">
    <subcellularLocation>
        <location evidence="1">Membrane</location>
        <topology evidence="1">Multi-pass membrane protein</topology>
    </subcellularLocation>
</comment>
<keyword evidence="14" id="KW-1185">Reference proteome</keyword>
<evidence type="ECO:0000256" key="9">
    <source>
        <dbReference type="ARBA" id="ARBA00023201"/>
    </source>
</evidence>
<dbReference type="AlphaFoldDB" id="A0A3M7S7W9"/>
<dbReference type="Gene3D" id="2.60.470.10">
    <property type="entry name" value="Acid-sensing ion channels like domains"/>
    <property type="match status" value="1"/>
</dbReference>
<evidence type="ECO:0000256" key="3">
    <source>
        <dbReference type="ARBA" id="ARBA00022461"/>
    </source>
</evidence>
<dbReference type="EMBL" id="REGN01001879">
    <property type="protein sequence ID" value="RNA31924.1"/>
    <property type="molecule type" value="Genomic_DNA"/>
</dbReference>
<dbReference type="PANTHER" id="PTHR11690:SF248">
    <property type="entry name" value="PICKPOCKET 17, ISOFORM A"/>
    <property type="match status" value="1"/>
</dbReference>
<evidence type="ECO:0000256" key="10">
    <source>
        <dbReference type="ARBA" id="ARBA00023303"/>
    </source>
</evidence>
<keyword evidence="9 11" id="KW-0739">Sodium transport</keyword>
<evidence type="ECO:0000256" key="5">
    <source>
        <dbReference type="ARBA" id="ARBA00022989"/>
    </source>
</evidence>
<evidence type="ECO:0000313" key="13">
    <source>
        <dbReference type="EMBL" id="RNA31924.1"/>
    </source>
</evidence>
<name>A0A3M7S7W9_BRAPC</name>
<reference evidence="13 14" key="1">
    <citation type="journal article" date="2018" name="Sci. Rep.">
        <title>Genomic signatures of local adaptation to the degree of environmental predictability in rotifers.</title>
        <authorList>
            <person name="Franch-Gras L."/>
            <person name="Hahn C."/>
            <person name="Garcia-Roger E.M."/>
            <person name="Carmona M.J."/>
            <person name="Serra M."/>
            <person name="Gomez A."/>
        </authorList>
    </citation>
    <scope>NUCLEOTIDE SEQUENCE [LARGE SCALE GENOMIC DNA]</scope>
    <source>
        <strain evidence="13">HYR1</strain>
    </source>
</reference>
<dbReference type="GO" id="GO:0005886">
    <property type="term" value="C:plasma membrane"/>
    <property type="evidence" value="ECO:0007669"/>
    <property type="project" value="TreeGrafter"/>
</dbReference>
<evidence type="ECO:0000256" key="4">
    <source>
        <dbReference type="ARBA" id="ARBA00022692"/>
    </source>
</evidence>
<evidence type="ECO:0000256" key="6">
    <source>
        <dbReference type="ARBA" id="ARBA00023053"/>
    </source>
</evidence>
<dbReference type="Pfam" id="PF00858">
    <property type="entry name" value="ASC"/>
    <property type="match status" value="1"/>
</dbReference>
<proteinExistence type="inferred from homology"/>
<keyword evidence="3 11" id="KW-0894">Sodium channel</keyword>
<dbReference type="GO" id="GO:0015280">
    <property type="term" value="F:ligand-gated sodium channel activity"/>
    <property type="evidence" value="ECO:0007669"/>
    <property type="project" value="TreeGrafter"/>
</dbReference>
<keyword evidence="4 11" id="KW-0812">Transmembrane</keyword>
<evidence type="ECO:0000256" key="8">
    <source>
        <dbReference type="ARBA" id="ARBA00023136"/>
    </source>
</evidence>
<keyword evidence="10 11" id="KW-0407">Ion channel</keyword>
<feature type="transmembrane region" description="Helical" evidence="12">
    <location>
        <begin position="36"/>
        <end position="54"/>
    </location>
</feature>
<dbReference type="PRINTS" id="PR01078">
    <property type="entry name" value="AMINACHANNEL"/>
</dbReference>
<keyword evidence="7 11" id="KW-0406">Ion transport</keyword>
<evidence type="ECO:0000256" key="1">
    <source>
        <dbReference type="ARBA" id="ARBA00004141"/>
    </source>
</evidence>
<gene>
    <name evidence="13" type="ORF">BpHYR1_026432</name>
</gene>
<keyword evidence="6" id="KW-0915">Sodium</keyword>
<evidence type="ECO:0000256" key="11">
    <source>
        <dbReference type="RuleBase" id="RU000679"/>
    </source>
</evidence>
<dbReference type="InterPro" id="IPR001873">
    <property type="entry name" value="ENaC"/>
</dbReference>
<comment type="similarity">
    <text evidence="11">Belongs to the amiloride-sensitive sodium channel (TC 1.A.6) family.</text>
</comment>
<keyword evidence="8 12" id="KW-0472">Membrane</keyword>
<accession>A0A3M7S7W9</accession>
<evidence type="ECO:0000313" key="14">
    <source>
        <dbReference type="Proteomes" id="UP000276133"/>
    </source>
</evidence>
<evidence type="ECO:0000256" key="2">
    <source>
        <dbReference type="ARBA" id="ARBA00022448"/>
    </source>
</evidence>